<feature type="coiled-coil region" evidence="1">
    <location>
        <begin position="101"/>
        <end position="142"/>
    </location>
</feature>
<protein>
    <submittedName>
        <fullName evidence="3">Uncharacterized protein</fullName>
    </submittedName>
</protein>
<evidence type="ECO:0000313" key="3">
    <source>
        <dbReference type="EMBL" id="GFB09994.1"/>
    </source>
</evidence>
<feature type="compositionally biased region" description="Polar residues" evidence="2">
    <location>
        <begin position="65"/>
        <end position="75"/>
    </location>
</feature>
<evidence type="ECO:0000256" key="2">
    <source>
        <dbReference type="SAM" id="MobiDB-lite"/>
    </source>
</evidence>
<dbReference type="EMBL" id="BKCJ010551924">
    <property type="protein sequence ID" value="GFB09994.1"/>
    <property type="molecule type" value="Genomic_DNA"/>
</dbReference>
<dbReference type="AlphaFoldDB" id="A0A699KT40"/>
<gene>
    <name evidence="3" type="ORF">Tci_681965</name>
</gene>
<accession>A0A699KT40</accession>
<sequence length="287" mass="31998">MHHVADEAVHKELGDSLVRAATTASRLRAKQNNDNIAKTQSKATLNESSSQRTDSGGGPRCQETIGDTTAQTRFESVSKHSNDSLPARGNTLQSDEDGMKLNELMALCTTLQNRVLELEKTKTSQHNEIASLKRRVKKFEKRNRSRTHKLRRLYKVGLTSRVESSDDEESLGGEEVFAAAGKNDNVVNITTEELTLAQALEALKTSKPKVKWLVIQESGESTTTITISSQQSQDKGKAIMIEVHVKPKNRIKLGLMKKLLKGYKLSLMRKKDLHETDLKKNKKPTLP</sequence>
<reference evidence="3" key="1">
    <citation type="journal article" date="2019" name="Sci. Rep.">
        <title>Draft genome of Tanacetum cinerariifolium, the natural source of mosquito coil.</title>
        <authorList>
            <person name="Yamashiro T."/>
            <person name="Shiraishi A."/>
            <person name="Satake H."/>
            <person name="Nakayama K."/>
        </authorList>
    </citation>
    <scope>NUCLEOTIDE SEQUENCE</scope>
</reference>
<feature type="region of interest" description="Disordered" evidence="2">
    <location>
        <begin position="26"/>
        <end position="96"/>
    </location>
</feature>
<name>A0A699KT40_TANCI</name>
<keyword evidence="1" id="KW-0175">Coiled coil</keyword>
<feature type="compositionally biased region" description="Polar residues" evidence="2">
    <location>
        <begin position="26"/>
        <end position="54"/>
    </location>
</feature>
<proteinExistence type="predicted"/>
<organism evidence="3">
    <name type="scientific">Tanacetum cinerariifolium</name>
    <name type="common">Dalmatian daisy</name>
    <name type="synonym">Chrysanthemum cinerariifolium</name>
    <dbReference type="NCBI Taxonomy" id="118510"/>
    <lineage>
        <taxon>Eukaryota</taxon>
        <taxon>Viridiplantae</taxon>
        <taxon>Streptophyta</taxon>
        <taxon>Embryophyta</taxon>
        <taxon>Tracheophyta</taxon>
        <taxon>Spermatophyta</taxon>
        <taxon>Magnoliopsida</taxon>
        <taxon>eudicotyledons</taxon>
        <taxon>Gunneridae</taxon>
        <taxon>Pentapetalae</taxon>
        <taxon>asterids</taxon>
        <taxon>campanulids</taxon>
        <taxon>Asterales</taxon>
        <taxon>Asteraceae</taxon>
        <taxon>Asteroideae</taxon>
        <taxon>Anthemideae</taxon>
        <taxon>Anthemidinae</taxon>
        <taxon>Tanacetum</taxon>
    </lineage>
</organism>
<evidence type="ECO:0000256" key="1">
    <source>
        <dbReference type="SAM" id="Coils"/>
    </source>
</evidence>
<comment type="caution">
    <text evidence="3">The sequence shown here is derived from an EMBL/GenBank/DDBJ whole genome shotgun (WGS) entry which is preliminary data.</text>
</comment>